<dbReference type="PANTHER" id="PTHR44167">
    <property type="entry name" value="OVARIAN-SPECIFIC SERINE/THREONINE-PROTEIN KINASE LOK-RELATED"/>
    <property type="match status" value="1"/>
</dbReference>
<dbReference type="InterPro" id="IPR011009">
    <property type="entry name" value="Kinase-like_dom_sf"/>
</dbReference>
<evidence type="ECO:0000313" key="8">
    <source>
        <dbReference type="EMBL" id="CAL1150943.1"/>
    </source>
</evidence>
<dbReference type="GO" id="GO:0005524">
    <property type="term" value="F:ATP binding"/>
    <property type="evidence" value="ECO:0007669"/>
    <property type="project" value="UniProtKB-UniRule"/>
</dbReference>
<dbReference type="InterPro" id="IPR008271">
    <property type="entry name" value="Ser/Thr_kinase_AS"/>
</dbReference>
<name>A0A9P1CV79_9DINO</name>
<dbReference type="EMBL" id="CAMXCT020002353">
    <property type="protein sequence ID" value="CAL1150943.1"/>
    <property type="molecule type" value="Genomic_DNA"/>
</dbReference>
<proteinExistence type="inferred from homology"/>
<dbReference type="InterPro" id="IPR017441">
    <property type="entry name" value="Protein_kinase_ATP_BS"/>
</dbReference>
<dbReference type="OrthoDB" id="354678at2759"/>
<accession>A0A9P1CV79</accession>
<dbReference type="GO" id="GO:0004674">
    <property type="term" value="F:protein serine/threonine kinase activity"/>
    <property type="evidence" value="ECO:0007669"/>
    <property type="project" value="UniProtKB-KW"/>
</dbReference>
<keyword evidence="10" id="KW-1185">Reference proteome</keyword>
<dbReference type="CDD" id="cd00180">
    <property type="entry name" value="PKc"/>
    <property type="match status" value="1"/>
</dbReference>
<protein>
    <submittedName>
        <fullName evidence="9">Probable myosin light chain kinase DDB_G0275057</fullName>
    </submittedName>
</protein>
<dbReference type="PROSITE" id="PS00108">
    <property type="entry name" value="PROTEIN_KINASE_ST"/>
    <property type="match status" value="1"/>
</dbReference>
<dbReference type="EMBL" id="CAMXCT030002353">
    <property type="protein sequence ID" value="CAL4784880.1"/>
    <property type="molecule type" value="Genomic_DNA"/>
</dbReference>
<keyword evidence="1 3" id="KW-0547">Nucleotide-binding</keyword>
<feature type="binding site" evidence="3">
    <location>
        <position position="128"/>
    </location>
    <ligand>
        <name>ATP</name>
        <dbReference type="ChEBI" id="CHEBI:30616"/>
    </ligand>
</feature>
<dbReference type="Gene3D" id="1.10.510.10">
    <property type="entry name" value="Transferase(Phosphotransferase) domain 1"/>
    <property type="match status" value="1"/>
</dbReference>
<dbReference type="SMART" id="SM00220">
    <property type="entry name" value="S_TKc"/>
    <property type="match status" value="1"/>
</dbReference>
<keyword evidence="9" id="KW-0808">Transferase</keyword>
<dbReference type="EMBL" id="CAMXCT010002353">
    <property type="protein sequence ID" value="CAI3997568.1"/>
    <property type="molecule type" value="Genomic_DNA"/>
</dbReference>
<dbReference type="Pfam" id="PF00069">
    <property type="entry name" value="Pkinase"/>
    <property type="match status" value="1"/>
</dbReference>
<comment type="caution">
    <text evidence="7">The sequence shown here is derived from an EMBL/GenBank/DDBJ whole genome shotgun (WGS) entry which is preliminary data.</text>
</comment>
<evidence type="ECO:0000256" key="2">
    <source>
        <dbReference type="ARBA" id="ARBA00022840"/>
    </source>
</evidence>
<dbReference type="Proteomes" id="UP001152797">
    <property type="component" value="Unassembled WGS sequence"/>
</dbReference>
<feature type="signal peptide" evidence="5">
    <location>
        <begin position="1"/>
        <end position="21"/>
    </location>
</feature>
<dbReference type="GO" id="GO:0044773">
    <property type="term" value="P:mitotic DNA damage checkpoint signaling"/>
    <property type="evidence" value="ECO:0007669"/>
    <property type="project" value="TreeGrafter"/>
</dbReference>
<evidence type="ECO:0000256" key="5">
    <source>
        <dbReference type="SAM" id="SignalP"/>
    </source>
</evidence>
<evidence type="ECO:0000256" key="4">
    <source>
        <dbReference type="RuleBase" id="RU000304"/>
    </source>
</evidence>
<dbReference type="SUPFAM" id="SSF56112">
    <property type="entry name" value="Protein kinase-like (PK-like)"/>
    <property type="match status" value="1"/>
</dbReference>
<evidence type="ECO:0000256" key="1">
    <source>
        <dbReference type="ARBA" id="ARBA00022741"/>
    </source>
</evidence>
<sequence>MLMASTCLVLVLLVLSDVVAAERLNDHFESQQEAVAEVSIANVVRVQVAEGSWFDLNWTRPETPRLDAISSAPSSMIQSESPPSCDDARWTAGFKTLGKGAYGSVYTVQDNKRSLMMSGKKQRFYAAKIPSKGGEEEARREIEVLTKTKELNCLHVLKLVEKDPCMKISGKDYFLKDSFVVDLLPSDLHQIRSSVPAKCFRPVFDAIRSGLDCLHKAGYIHGDLKPDNVLFEATDDDGCPTGIQLADFGLSKKIGEFTPKFPFPFYLRCYHEPATMFGEIPDMFNVSAWKPYGGRMKWHFQADPRLDECSFALLMYNLFGERVPEIQEELGGRGACGPMGPKRLLEMP</sequence>
<dbReference type="PANTHER" id="PTHR44167:SF24">
    <property type="entry name" value="SERINE_THREONINE-PROTEIN KINASE CHK2"/>
    <property type="match status" value="1"/>
</dbReference>
<evidence type="ECO:0000256" key="3">
    <source>
        <dbReference type="PROSITE-ProRule" id="PRU10141"/>
    </source>
</evidence>
<reference evidence="7" key="1">
    <citation type="submission" date="2022-10" db="EMBL/GenBank/DDBJ databases">
        <authorList>
            <person name="Chen Y."/>
            <person name="Dougan E. K."/>
            <person name="Chan C."/>
            <person name="Rhodes N."/>
            <person name="Thang M."/>
        </authorList>
    </citation>
    <scope>NUCLEOTIDE SEQUENCE</scope>
</reference>
<keyword evidence="5" id="KW-0732">Signal</keyword>
<keyword evidence="9" id="KW-0418">Kinase</keyword>
<dbReference type="PROSITE" id="PS50011">
    <property type="entry name" value="PROTEIN_KINASE_DOM"/>
    <property type="match status" value="1"/>
</dbReference>
<reference evidence="8" key="2">
    <citation type="submission" date="2024-04" db="EMBL/GenBank/DDBJ databases">
        <authorList>
            <person name="Chen Y."/>
            <person name="Shah S."/>
            <person name="Dougan E. K."/>
            <person name="Thang M."/>
            <person name="Chan C."/>
        </authorList>
    </citation>
    <scope>NUCLEOTIDE SEQUENCE [LARGE SCALE GENOMIC DNA]</scope>
</reference>
<feature type="chain" id="PRO_5043270874" evidence="5">
    <location>
        <begin position="22"/>
        <end position="348"/>
    </location>
</feature>
<feature type="domain" description="Protein kinase" evidence="6">
    <location>
        <begin position="91"/>
        <end position="348"/>
    </location>
</feature>
<dbReference type="Gene3D" id="3.30.200.20">
    <property type="entry name" value="Phosphorylase Kinase, domain 1"/>
    <property type="match status" value="1"/>
</dbReference>
<keyword evidence="4" id="KW-0723">Serine/threonine-protein kinase</keyword>
<evidence type="ECO:0000313" key="10">
    <source>
        <dbReference type="Proteomes" id="UP001152797"/>
    </source>
</evidence>
<evidence type="ECO:0000313" key="7">
    <source>
        <dbReference type="EMBL" id="CAI3997568.1"/>
    </source>
</evidence>
<dbReference type="PROSITE" id="PS00107">
    <property type="entry name" value="PROTEIN_KINASE_ATP"/>
    <property type="match status" value="1"/>
</dbReference>
<dbReference type="GO" id="GO:0005634">
    <property type="term" value="C:nucleus"/>
    <property type="evidence" value="ECO:0007669"/>
    <property type="project" value="TreeGrafter"/>
</dbReference>
<gene>
    <name evidence="7" type="ORF">C1SCF055_LOCUS23939</name>
</gene>
<organism evidence="7">
    <name type="scientific">Cladocopium goreaui</name>
    <dbReference type="NCBI Taxonomy" id="2562237"/>
    <lineage>
        <taxon>Eukaryota</taxon>
        <taxon>Sar</taxon>
        <taxon>Alveolata</taxon>
        <taxon>Dinophyceae</taxon>
        <taxon>Suessiales</taxon>
        <taxon>Symbiodiniaceae</taxon>
        <taxon>Cladocopium</taxon>
    </lineage>
</organism>
<dbReference type="InterPro" id="IPR000719">
    <property type="entry name" value="Prot_kinase_dom"/>
</dbReference>
<evidence type="ECO:0000313" key="9">
    <source>
        <dbReference type="EMBL" id="CAL4784880.1"/>
    </source>
</evidence>
<dbReference type="AlphaFoldDB" id="A0A9P1CV79"/>
<keyword evidence="2 3" id="KW-0067">ATP-binding</keyword>
<evidence type="ECO:0000259" key="6">
    <source>
        <dbReference type="PROSITE" id="PS50011"/>
    </source>
</evidence>
<comment type="similarity">
    <text evidence="4">Belongs to the protein kinase superfamily.</text>
</comment>